<dbReference type="CDD" id="cd00672">
    <property type="entry name" value="CysRS_core"/>
    <property type="match status" value="1"/>
</dbReference>
<evidence type="ECO:0000259" key="13">
    <source>
        <dbReference type="SMART" id="SM00840"/>
    </source>
</evidence>
<feature type="domain" description="Cysteinyl-tRNA synthetase class Ia DALR" evidence="13">
    <location>
        <begin position="360"/>
        <end position="419"/>
    </location>
</feature>
<dbReference type="GO" id="GO:0006423">
    <property type="term" value="P:cysteinyl-tRNA aminoacylation"/>
    <property type="evidence" value="ECO:0007669"/>
    <property type="project" value="UniProtKB-UniRule"/>
</dbReference>
<dbReference type="KEGG" id="shc:Shell_0280"/>
<feature type="binding site" evidence="12">
    <location>
        <position position="212"/>
    </location>
    <ligand>
        <name>Zn(2+)</name>
        <dbReference type="ChEBI" id="CHEBI:29105"/>
    </ligand>
</feature>
<feature type="binding site" evidence="12">
    <location>
        <position position="237"/>
    </location>
    <ligand>
        <name>Zn(2+)</name>
        <dbReference type="ChEBI" id="CHEBI:29105"/>
    </ligand>
</feature>
<evidence type="ECO:0000313" key="14">
    <source>
        <dbReference type="EMBL" id="ADI31418.1"/>
    </source>
</evidence>
<evidence type="ECO:0000256" key="4">
    <source>
        <dbReference type="ARBA" id="ARBA00022598"/>
    </source>
</evidence>
<dbReference type="InterPro" id="IPR015803">
    <property type="entry name" value="Cys-tRNA-ligase"/>
</dbReference>
<dbReference type="InterPro" id="IPR056411">
    <property type="entry name" value="CysS_C"/>
</dbReference>
<gene>
    <name evidence="12" type="primary">cysS</name>
    <name evidence="14" type="ordered locus">Shell_0280</name>
</gene>
<proteinExistence type="inferred from homology"/>
<keyword evidence="10 12" id="KW-0030">Aminoacyl-tRNA synthetase</keyword>
<dbReference type="PANTHER" id="PTHR10890">
    <property type="entry name" value="CYSTEINYL-TRNA SYNTHETASE"/>
    <property type="match status" value="1"/>
</dbReference>
<reference evidence="14 15" key="2">
    <citation type="journal article" date="2011" name="Stand. Genomic Sci.">
        <title>Complete genome sequence of Staphylothermus hellenicus P8.</title>
        <authorList>
            <person name="Anderson I."/>
            <person name="Wirth R."/>
            <person name="Lucas S."/>
            <person name="Copeland A."/>
            <person name="Lapidus A."/>
            <person name="Cheng J.F."/>
            <person name="Goodwin L."/>
            <person name="Pitluck S."/>
            <person name="Davenport K."/>
            <person name="Detter J.C."/>
            <person name="Han C."/>
            <person name="Tapia R."/>
            <person name="Land M."/>
            <person name="Hauser L."/>
            <person name="Pati A."/>
            <person name="Mikhailova N."/>
            <person name="Woyke T."/>
            <person name="Klenk H.P."/>
            <person name="Kyrpides N."/>
            <person name="Ivanova N."/>
        </authorList>
    </citation>
    <scope>NUCLEOTIDE SEQUENCE [LARGE SCALE GENOMIC DNA]</scope>
    <source>
        <strain evidence="15">DSM 12710 / JCM 10830 / BK20S6-10-b1 / P8</strain>
    </source>
</reference>
<evidence type="ECO:0000256" key="10">
    <source>
        <dbReference type="ARBA" id="ARBA00023146"/>
    </source>
</evidence>
<dbReference type="eggNOG" id="arCOG00486">
    <property type="taxonomic scope" value="Archaea"/>
</dbReference>
<evidence type="ECO:0000256" key="1">
    <source>
        <dbReference type="ARBA" id="ARBA00004496"/>
    </source>
</evidence>
<evidence type="ECO:0000256" key="8">
    <source>
        <dbReference type="ARBA" id="ARBA00022840"/>
    </source>
</evidence>
<dbReference type="PANTHER" id="PTHR10890:SF3">
    <property type="entry name" value="CYSTEINE--TRNA LIGASE, CYTOPLASMIC"/>
    <property type="match status" value="1"/>
</dbReference>
<protein>
    <recommendedName>
        <fullName evidence="12">Cysteine--tRNA ligase</fullName>
        <ecNumber evidence="12">6.1.1.16</ecNumber>
    </recommendedName>
    <alternativeName>
        <fullName evidence="12">Cysteinyl-tRNA synthetase</fullName>
        <shortName evidence="12">CysRS</shortName>
    </alternativeName>
</protein>
<comment type="similarity">
    <text evidence="2 12">Belongs to the class-I aminoacyl-tRNA synthetase family.</text>
</comment>
<dbReference type="GO" id="GO:0008270">
    <property type="term" value="F:zinc ion binding"/>
    <property type="evidence" value="ECO:0007669"/>
    <property type="project" value="UniProtKB-UniRule"/>
</dbReference>
<reference evidence="15" key="1">
    <citation type="submission" date="2010-05" db="EMBL/GenBank/DDBJ databases">
        <title>Complete sequence of Staphylothermus hellenicus DSM 12710.</title>
        <authorList>
            <consortium name="US DOE Joint Genome Institute"/>
            <person name="Lucas S."/>
            <person name="Copeland A."/>
            <person name="Lapidus A."/>
            <person name="Cheng J.-F."/>
            <person name="Bruce D."/>
            <person name="Goodwin L."/>
            <person name="Pitluck S."/>
            <person name="Davenport K."/>
            <person name="Detter J.C."/>
            <person name="Han C."/>
            <person name="Tapia R."/>
            <person name="Larimer F."/>
            <person name="Land M."/>
            <person name="Hauser L."/>
            <person name="Kyrpides N."/>
            <person name="Mikhailova N."/>
            <person name="Anderson I.J."/>
            <person name="Woyke T."/>
        </authorList>
    </citation>
    <scope>NUCLEOTIDE SEQUENCE [LARGE SCALE GENOMIC DNA]</scope>
    <source>
        <strain evidence="15">DSM 12710 / JCM 10830 / BK20S6-10-b1 / P8</strain>
    </source>
</reference>
<keyword evidence="5 12" id="KW-0479">Metal-binding</keyword>
<keyword evidence="9 12" id="KW-0648">Protein biosynthesis</keyword>
<dbReference type="GO" id="GO:0004817">
    <property type="term" value="F:cysteine-tRNA ligase activity"/>
    <property type="evidence" value="ECO:0007669"/>
    <property type="project" value="UniProtKB-UniRule"/>
</dbReference>
<evidence type="ECO:0000256" key="9">
    <source>
        <dbReference type="ARBA" id="ARBA00022917"/>
    </source>
</evidence>
<dbReference type="PRINTS" id="PR00983">
    <property type="entry name" value="TRNASYNTHCYS"/>
</dbReference>
<dbReference type="GO" id="GO:0005524">
    <property type="term" value="F:ATP binding"/>
    <property type="evidence" value="ECO:0007669"/>
    <property type="project" value="UniProtKB-UniRule"/>
</dbReference>
<feature type="binding site" evidence="12">
    <location>
        <position position="33"/>
    </location>
    <ligand>
        <name>Zn(2+)</name>
        <dbReference type="ChEBI" id="CHEBI:29105"/>
    </ligand>
</feature>
<comment type="cofactor">
    <cofactor evidence="12">
        <name>Zn(2+)</name>
        <dbReference type="ChEBI" id="CHEBI:29105"/>
    </cofactor>
    <text evidence="12">Binds 1 zinc ion per subunit.</text>
</comment>
<comment type="catalytic activity">
    <reaction evidence="11 12">
        <text>tRNA(Cys) + L-cysteine + ATP = L-cysteinyl-tRNA(Cys) + AMP + diphosphate</text>
        <dbReference type="Rhea" id="RHEA:17773"/>
        <dbReference type="Rhea" id="RHEA-COMP:9661"/>
        <dbReference type="Rhea" id="RHEA-COMP:9679"/>
        <dbReference type="ChEBI" id="CHEBI:30616"/>
        <dbReference type="ChEBI" id="CHEBI:33019"/>
        <dbReference type="ChEBI" id="CHEBI:35235"/>
        <dbReference type="ChEBI" id="CHEBI:78442"/>
        <dbReference type="ChEBI" id="CHEBI:78517"/>
        <dbReference type="ChEBI" id="CHEBI:456215"/>
        <dbReference type="EC" id="6.1.1.16"/>
    </reaction>
</comment>
<dbReference type="Pfam" id="PF01406">
    <property type="entry name" value="tRNA-synt_1e"/>
    <property type="match status" value="1"/>
</dbReference>
<evidence type="ECO:0000256" key="5">
    <source>
        <dbReference type="ARBA" id="ARBA00022723"/>
    </source>
</evidence>
<dbReference type="Gene3D" id="3.40.50.620">
    <property type="entry name" value="HUPs"/>
    <property type="match status" value="1"/>
</dbReference>
<keyword evidence="15" id="KW-1185">Reference proteome</keyword>
<evidence type="ECO:0000256" key="7">
    <source>
        <dbReference type="ARBA" id="ARBA00022833"/>
    </source>
</evidence>
<dbReference type="STRING" id="591019.Shell_0280"/>
<evidence type="ECO:0000256" key="6">
    <source>
        <dbReference type="ARBA" id="ARBA00022741"/>
    </source>
</evidence>
<comment type="subcellular location">
    <subcellularLocation>
        <location evidence="1 12">Cytoplasm</location>
    </subcellularLocation>
</comment>
<dbReference type="InterPro" id="IPR009080">
    <property type="entry name" value="tRNAsynth_Ia_anticodon-bd"/>
</dbReference>
<dbReference type="SMART" id="SM00840">
    <property type="entry name" value="DALR_2"/>
    <property type="match status" value="1"/>
</dbReference>
<evidence type="ECO:0000256" key="3">
    <source>
        <dbReference type="ARBA" id="ARBA00022490"/>
    </source>
</evidence>
<dbReference type="Pfam" id="PF09190">
    <property type="entry name" value="DALR_2"/>
    <property type="match status" value="1"/>
</dbReference>
<feature type="short sequence motif" description="'KMSKS' region" evidence="12">
    <location>
        <begin position="270"/>
        <end position="274"/>
    </location>
</feature>
<dbReference type="EMBL" id="CP002051">
    <property type="protein sequence ID" value="ADI31418.1"/>
    <property type="molecule type" value="Genomic_DNA"/>
</dbReference>
<dbReference type="Pfam" id="PF23493">
    <property type="entry name" value="CysS_C"/>
    <property type="match status" value="1"/>
</dbReference>
<feature type="short sequence motif" description="'HIGH' region" evidence="12">
    <location>
        <begin position="35"/>
        <end position="45"/>
    </location>
</feature>
<keyword evidence="8 12" id="KW-0067">ATP-binding</keyword>
<dbReference type="Gene3D" id="1.20.120.1910">
    <property type="entry name" value="Cysteine-tRNA ligase, C-terminal anti-codon recognition domain"/>
    <property type="match status" value="1"/>
</dbReference>
<feature type="binding site" evidence="12">
    <location>
        <position position="273"/>
    </location>
    <ligand>
        <name>ATP</name>
        <dbReference type="ChEBI" id="CHEBI:30616"/>
    </ligand>
</feature>
<keyword evidence="6 12" id="KW-0547">Nucleotide-binding</keyword>
<dbReference type="GO" id="GO:0005737">
    <property type="term" value="C:cytoplasm"/>
    <property type="evidence" value="ECO:0007669"/>
    <property type="project" value="UniProtKB-SubCell"/>
</dbReference>
<name>D7DB71_STAHD</name>
<evidence type="ECO:0000313" key="15">
    <source>
        <dbReference type="Proteomes" id="UP000002573"/>
    </source>
</evidence>
<keyword evidence="3 12" id="KW-0963">Cytoplasm</keyword>
<feature type="binding site" evidence="12">
    <location>
        <position position="241"/>
    </location>
    <ligand>
        <name>Zn(2+)</name>
        <dbReference type="ChEBI" id="CHEBI:29105"/>
    </ligand>
</feature>
<dbReference type="EC" id="6.1.1.16" evidence="12"/>
<sequence length="480" mass="56815">MLLLYEIKLYNTLTRKIEEFKPVSPGFVKMYVCGPTVYDYNHIGHGRVYVVYDALKRYFALRGYHVIHVMNITDIDDKIINRANREKRDWREVAETYTRDYLESLRKLNVKVDLHPRVTEHIKEIIEFIQTLIDKGYAYIAPSGSVYFEVDKYPEYGELSGRTNKELWSQEKEFISEKKKPYDFALWKAWKPGEPYWEAPWGRGRPGWHIECSVMSSRYLGKQFDIHGGGTDLIFPHHENERAQSEAAFGVKPWVKYWVHTGMVMMGSEKMSKSLGNIIPLREAFKEWGPETLRLWYLTSHYRRPLVFTEESIKQTQKYYERLVSVTNTIKKLSREAVGLHRMNDEDLKILDKLLEIRSRFHEALSNDFNTPQALAVISEFMTLVFKEIQYNPKYMLVLTAYKLLREFNIVLGVLDKYLAETPEELETLLDNVINIVVDIRRELRERKLYDLADRIRAELGKHGIILMDRGKETTWMRRK</sequence>
<dbReference type="InterPro" id="IPR032678">
    <property type="entry name" value="tRNA-synt_1_cat_dom"/>
</dbReference>
<dbReference type="HOGENOM" id="CLU_013528_0_1_2"/>
<dbReference type="InterPro" id="IPR015273">
    <property type="entry name" value="Cys-tRNA-synt_Ia_DALR"/>
</dbReference>
<dbReference type="SUPFAM" id="SSF52374">
    <property type="entry name" value="Nucleotidylyl transferase"/>
    <property type="match status" value="1"/>
</dbReference>
<evidence type="ECO:0000256" key="12">
    <source>
        <dbReference type="HAMAP-Rule" id="MF_00041"/>
    </source>
</evidence>
<dbReference type="HAMAP" id="MF_00041">
    <property type="entry name" value="Cys_tRNA_synth"/>
    <property type="match status" value="1"/>
</dbReference>
<dbReference type="InterPro" id="IPR024909">
    <property type="entry name" value="Cys-tRNA/MSH_ligase"/>
</dbReference>
<keyword evidence="7 12" id="KW-0862">Zinc</keyword>
<dbReference type="AlphaFoldDB" id="D7DB71"/>
<dbReference type="FunFam" id="3.40.50.620:FF:000068">
    <property type="entry name" value="Cysteine--tRNA ligase"/>
    <property type="match status" value="1"/>
</dbReference>
<dbReference type="NCBIfam" id="TIGR00435">
    <property type="entry name" value="cysS"/>
    <property type="match status" value="1"/>
</dbReference>
<evidence type="ECO:0000256" key="2">
    <source>
        <dbReference type="ARBA" id="ARBA00005594"/>
    </source>
</evidence>
<dbReference type="SUPFAM" id="SSF47323">
    <property type="entry name" value="Anticodon-binding domain of a subclass of class I aminoacyl-tRNA synthetases"/>
    <property type="match status" value="1"/>
</dbReference>
<accession>D7DB71</accession>
<dbReference type="InterPro" id="IPR014729">
    <property type="entry name" value="Rossmann-like_a/b/a_fold"/>
</dbReference>
<organism evidence="14 15">
    <name type="scientific">Staphylothermus hellenicus (strain DSM 12710 / JCM 10830 / BK20S6-10-b1 / P8)</name>
    <dbReference type="NCBI Taxonomy" id="591019"/>
    <lineage>
        <taxon>Archaea</taxon>
        <taxon>Thermoproteota</taxon>
        <taxon>Thermoprotei</taxon>
        <taxon>Desulfurococcales</taxon>
        <taxon>Desulfurococcaceae</taxon>
        <taxon>Staphylothermus</taxon>
    </lineage>
</organism>
<keyword evidence="4 12" id="KW-0436">Ligase</keyword>
<dbReference type="Proteomes" id="UP000002573">
    <property type="component" value="Chromosome"/>
</dbReference>
<evidence type="ECO:0000256" key="11">
    <source>
        <dbReference type="ARBA" id="ARBA00047398"/>
    </source>
</evidence>